<feature type="chain" id="PRO_5039673438" description="Secreted protein" evidence="1">
    <location>
        <begin position="33"/>
        <end position="169"/>
    </location>
</feature>
<dbReference type="Gene3D" id="3.10.450.50">
    <property type="match status" value="1"/>
</dbReference>
<evidence type="ECO:0008006" key="4">
    <source>
        <dbReference type="Google" id="ProtNLM"/>
    </source>
</evidence>
<gene>
    <name evidence="2" type="ORF">GCM10018980_12720</name>
</gene>
<evidence type="ECO:0000313" key="3">
    <source>
        <dbReference type="Proteomes" id="UP000619355"/>
    </source>
</evidence>
<accession>A0A919C2F7</accession>
<dbReference type="EMBL" id="BNBF01000003">
    <property type="protein sequence ID" value="GHG39350.1"/>
    <property type="molecule type" value="Genomic_DNA"/>
</dbReference>
<name>A0A919C2F7_9ACTN</name>
<protein>
    <recommendedName>
        <fullName evidence="4">Secreted protein</fullName>
    </recommendedName>
</protein>
<proteinExistence type="predicted"/>
<keyword evidence="1" id="KW-0732">Signal</keyword>
<dbReference type="Proteomes" id="UP000619355">
    <property type="component" value="Unassembled WGS sequence"/>
</dbReference>
<evidence type="ECO:0000256" key="1">
    <source>
        <dbReference type="SAM" id="SignalP"/>
    </source>
</evidence>
<organism evidence="2 3">
    <name type="scientific">Streptomyces capoamus</name>
    <dbReference type="NCBI Taxonomy" id="68183"/>
    <lineage>
        <taxon>Bacteria</taxon>
        <taxon>Bacillati</taxon>
        <taxon>Actinomycetota</taxon>
        <taxon>Actinomycetes</taxon>
        <taxon>Kitasatosporales</taxon>
        <taxon>Streptomycetaceae</taxon>
        <taxon>Streptomyces</taxon>
    </lineage>
</organism>
<dbReference type="AlphaFoldDB" id="A0A919C2F7"/>
<comment type="caution">
    <text evidence="2">The sequence shown here is derived from an EMBL/GenBank/DDBJ whole genome shotgun (WGS) entry which is preliminary data.</text>
</comment>
<feature type="signal peptide" evidence="1">
    <location>
        <begin position="1"/>
        <end position="32"/>
    </location>
</feature>
<reference evidence="3" key="1">
    <citation type="journal article" date="2019" name="Int. J. Syst. Evol. Microbiol.">
        <title>The Global Catalogue of Microorganisms (GCM) 10K type strain sequencing project: providing services to taxonomists for standard genome sequencing and annotation.</title>
        <authorList>
            <consortium name="The Broad Institute Genomics Platform"/>
            <consortium name="The Broad Institute Genome Sequencing Center for Infectious Disease"/>
            <person name="Wu L."/>
            <person name="Ma J."/>
        </authorList>
    </citation>
    <scope>NUCLEOTIDE SEQUENCE [LARGE SCALE GENOMIC DNA]</scope>
    <source>
        <strain evidence="3">JCM 4253</strain>
    </source>
</reference>
<evidence type="ECO:0000313" key="2">
    <source>
        <dbReference type="EMBL" id="GHG39350.1"/>
    </source>
</evidence>
<sequence length="169" mass="17616">MPHMSVRKRKTLLTATALAAGLTLAAVTPALAGASASHTTRAAAVSSAQGDPRNATQRVADFYGAYIDATWTTDDATAGPAAKALRGFYLSAAARKQVAAYEKKEHADGILFAQNVPVKWKVTATGSGMGHATSRVTLTWGDGPHPEVSRIDVQSDLKTLKITGLKKAG</sequence>
<keyword evidence="3" id="KW-1185">Reference proteome</keyword>